<dbReference type="GO" id="GO:0005737">
    <property type="term" value="C:cytoplasm"/>
    <property type="evidence" value="ECO:0007669"/>
    <property type="project" value="UniProtKB-SubCell"/>
</dbReference>
<dbReference type="PANTHER" id="PTHR23132:SF23">
    <property type="entry name" value="D-ALANINE--D-ALANINE LIGASE B"/>
    <property type="match status" value="1"/>
</dbReference>
<feature type="binding site" evidence="18">
    <location>
        <position position="246"/>
    </location>
    <ligand>
        <name>Mg(2+)</name>
        <dbReference type="ChEBI" id="CHEBI:18420"/>
        <label>1</label>
    </ligand>
</feature>
<dbReference type="KEGG" id="hmr:Hipma_0975"/>
<evidence type="ECO:0000256" key="8">
    <source>
        <dbReference type="ARBA" id="ARBA00022741"/>
    </source>
</evidence>
<dbReference type="Proteomes" id="UP000008139">
    <property type="component" value="Chromosome"/>
</dbReference>
<dbReference type="FunFam" id="3.30.470.20:FF:000008">
    <property type="entry name" value="D-alanine--D-alanine ligase"/>
    <property type="match status" value="1"/>
</dbReference>
<evidence type="ECO:0000256" key="18">
    <source>
        <dbReference type="PIRSR" id="PIRSR039102-3"/>
    </source>
</evidence>
<reference evidence="22" key="2">
    <citation type="submission" date="2011-03" db="EMBL/GenBank/DDBJ databases">
        <title>The complete genome of Hippea maritima DSM 10411.</title>
        <authorList>
            <consortium name="US DOE Joint Genome Institute (JGI-PGF)"/>
            <person name="Lucas S."/>
            <person name="Copeland A."/>
            <person name="Lapidus A."/>
            <person name="Bruce D."/>
            <person name="Goodwin L."/>
            <person name="Pitluck S."/>
            <person name="Peters L."/>
            <person name="Kyrpides N."/>
            <person name="Mavromatis K."/>
            <person name="Pagani I."/>
            <person name="Ivanova N."/>
            <person name="Mikhailova N."/>
            <person name="Lu M."/>
            <person name="Detter J.C."/>
            <person name="Tapia R."/>
            <person name="Han C."/>
            <person name="Land M."/>
            <person name="Hauser L."/>
            <person name="Markowitz V."/>
            <person name="Cheng J.-F."/>
            <person name="Hugenholtz P."/>
            <person name="Woyke T."/>
            <person name="Wu D."/>
            <person name="Spring S."/>
            <person name="Schroeder M."/>
            <person name="Brambilla E."/>
            <person name="Klenk H.-P."/>
            <person name="Eisen J.A."/>
        </authorList>
    </citation>
    <scope>NUCLEOTIDE SEQUENCE [LARGE SCALE GENOMIC DNA]</scope>
    <source>
        <strain evidence="22">ATCC 700847 / DSM 10411 / MH2</strain>
    </source>
</reference>
<dbReference type="Gene3D" id="3.30.1490.20">
    <property type="entry name" value="ATP-grasp fold, A domain"/>
    <property type="match status" value="1"/>
</dbReference>
<keyword evidence="14 16" id="KW-0961">Cell wall biogenesis/degradation</keyword>
<dbReference type="InterPro" id="IPR016185">
    <property type="entry name" value="PreATP-grasp_dom_sf"/>
</dbReference>
<dbReference type="HOGENOM" id="CLU_039268_1_1_7"/>
<dbReference type="NCBIfam" id="NF002378">
    <property type="entry name" value="PRK01372.1"/>
    <property type="match status" value="1"/>
</dbReference>
<dbReference type="UniPathway" id="UPA00219"/>
<dbReference type="HAMAP" id="MF_00047">
    <property type="entry name" value="Dala_Dala_lig"/>
    <property type="match status" value="1"/>
</dbReference>
<dbReference type="InterPro" id="IPR000291">
    <property type="entry name" value="D-Ala_lig_Van_CS"/>
</dbReference>
<keyword evidence="22" id="KW-1185">Reference proteome</keyword>
<keyword evidence="9 19" id="KW-0067">ATP-binding</keyword>
<accession>F2LW07</accession>
<dbReference type="FunCoup" id="F2LW07">
    <property type="interactions" value="252"/>
</dbReference>
<feature type="active site" evidence="17">
    <location>
        <position position="13"/>
    </location>
</feature>
<dbReference type="RefSeq" id="WP_013681980.1">
    <property type="nucleotide sequence ID" value="NC_015318.1"/>
</dbReference>
<proteinExistence type="inferred from homology"/>
<keyword evidence="11 16" id="KW-0133">Cell shape</keyword>
<comment type="function">
    <text evidence="16">Cell wall formation.</text>
</comment>
<evidence type="ECO:0000256" key="5">
    <source>
        <dbReference type="ARBA" id="ARBA00022490"/>
    </source>
</evidence>
<evidence type="ECO:0000256" key="9">
    <source>
        <dbReference type="ARBA" id="ARBA00022840"/>
    </source>
</evidence>
<sequence length="294" mass="32100">MKVAVVCGGNSSEREISIITGNAVYNGLLKNFEAECIVCDNARDCLDKIIKSSPSVVFIALHGGFGENGQLQAALESLGIKHTGCSFAESNIAMNKFATKAILKKLSIPTAEFKLIKKVEEIENIDFYPICIKPNNEGSSVDVNFANNENQAKYISQNLLKKHNELIIEKRLSGKELTVGVLFGKALPIIEIRPKSGFYDYKNKYTKGATDYIVPAPLENNIEKLIKDIAVKAFEAIGCKSYARIDFILDGNVPYLLEINTIPGMTPTSLLPKAAKAAGISFEELTKMIVEGAC</sequence>
<dbReference type="STRING" id="760142.Hipma_0975"/>
<evidence type="ECO:0000256" key="1">
    <source>
        <dbReference type="ARBA" id="ARBA00001936"/>
    </source>
</evidence>
<dbReference type="GO" id="GO:0071555">
    <property type="term" value="P:cell wall organization"/>
    <property type="evidence" value="ECO:0007669"/>
    <property type="project" value="UniProtKB-KW"/>
</dbReference>
<evidence type="ECO:0000313" key="21">
    <source>
        <dbReference type="EMBL" id="AEA33941.1"/>
    </source>
</evidence>
<evidence type="ECO:0000256" key="17">
    <source>
        <dbReference type="PIRSR" id="PIRSR039102-1"/>
    </source>
</evidence>
<feature type="binding site" evidence="18">
    <location>
        <position position="258"/>
    </location>
    <ligand>
        <name>Mg(2+)</name>
        <dbReference type="ChEBI" id="CHEBI:18420"/>
        <label>2</label>
    </ligand>
</feature>
<dbReference type="InterPro" id="IPR013815">
    <property type="entry name" value="ATP_grasp_subdomain_1"/>
</dbReference>
<feature type="active site" evidence="17">
    <location>
        <position position="269"/>
    </location>
</feature>
<keyword evidence="6 16" id="KW-0436">Ligase</keyword>
<feature type="binding site" evidence="18">
    <location>
        <position position="260"/>
    </location>
    <ligand>
        <name>Mg(2+)</name>
        <dbReference type="ChEBI" id="CHEBI:18420"/>
        <label>2</label>
    </ligand>
</feature>
<dbReference type="GO" id="GO:0005524">
    <property type="term" value="F:ATP binding"/>
    <property type="evidence" value="ECO:0007669"/>
    <property type="project" value="UniProtKB-UniRule"/>
</dbReference>
<evidence type="ECO:0000256" key="16">
    <source>
        <dbReference type="HAMAP-Rule" id="MF_00047"/>
    </source>
</evidence>
<comment type="similarity">
    <text evidence="3 16">Belongs to the D-alanine--D-alanine ligase family.</text>
</comment>
<dbReference type="InterPro" id="IPR011095">
    <property type="entry name" value="Dala_Dala_lig_C"/>
</dbReference>
<feature type="domain" description="ATP-grasp" evidence="20">
    <location>
        <begin position="100"/>
        <end position="291"/>
    </location>
</feature>
<keyword evidence="8 19" id="KW-0547">Nucleotide-binding</keyword>
<evidence type="ECO:0000256" key="14">
    <source>
        <dbReference type="ARBA" id="ARBA00023316"/>
    </source>
</evidence>
<comment type="catalytic activity">
    <reaction evidence="15 16">
        <text>2 D-alanine + ATP = D-alanyl-D-alanine + ADP + phosphate + H(+)</text>
        <dbReference type="Rhea" id="RHEA:11224"/>
        <dbReference type="ChEBI" id="CHEBI:15378"/>
        <dbReference type="ChEBI" id="CHEBI:30616"/>
        <dbReference type="ChEBI" id="CHEBI:43474"/>
        <dbReference type="ChEBI" id="CHEBI:57416"/>
        <dbReference type="ChEBI" id="CHEBI:57822"/>
        <dbReference type="ChEBI" id="CHEBI:456216"/>
        <dbReference type="EC" id="6.3.2.4"/>
    </reaction>
</comment>
<dbReference type="EMBL" id="CP002606">
    <property type="protein sequence ID" value="AEA33941.1"/>
    <property type="molecule type" value="Genomic_DNA"/>
</dbReference>
<dbReference type="OrthoDB" id="9813261at2"/>
<keyword evidence="12 16" id="KW-0573">Peptidoglycan synthesis</keyword>
<comment type="cofactor">
    <cofactor evidence="18">
        <name>Mg(2+)</name>
        <dbReference type="ChEBI" id="CHEBI:18420"/>
    </cofactor>
    <cofactor evidence="18">
        <name>Mn(2+)</name>
        <dbReference type="ChEBI" id="CHEBI:29035"/>
    </cofactor>
    <text evidence="18">Binds 2 magnesium or manganese ions per subunit.</text>
</comment>
<keyword evidence="5 16" id="KW-0963">Cytoplasm</keyword>
<feature type="binding site" evidence="18">
    <location>
        <position position="258"/>
    </location>
    <ligand>
        <name>Mg(2+)</name>
        <dbReference type="ChEBI" id="CHEBI:18420"/>
        <label>1</label>
    </ligand>
</feature>
<gene>
    <name evidence="16" type="primary">ddl</name>
    <name evidence="21" type="ordered locus">Hipma_0975</name>
</gene>
<dbReference type="EC" id="6.3.2.4" evidence="4 16"/>
<evidence type="ECO:0000256" key="4">
    <source>
        <dbReference type="ARBA" id="ARBA00012216"/>
    </source>
</evidence>
<organism evidence="21 22">
    <name type="scientific">Hippea maritima (strain ATCC 700847 / DSM 10411 / MH2)</name>
    <dbReference type="NCBI Taxonomy" id="760142"/>
    <lineage>
        <taxon>Bacteria</taxon>
        <taxon>Pseudomonadati</taxon>
        <taxon>Campylobacterota</taxon>
        <taxon>Desulfurellia</taxon>
        <taxon>Desulfurellales</taxon>
        <taxon>Hippeaceae</taxon>
        <taxon>Hippea</taxon>
    </lineage>
</organism>
<keyword evidence="10 18" id="KW-0460">Magnesium</keyword>
<dbReference type="PANTHER" id="PTHR23132">
    <property type="entry name" value="D-ALANINE--D-ALANINE LIGASE"/>
    <property type="match status" value="1"/>
</dbReference>
<comment type="cofactor">
    <cofactor evidence="1">
        <name>Mn(2+)</name>
        <dbReference type="ChEBI" id="CHEBI:29035"/>
    </cofactor>
</comment>
<evidence type="ECO:0000256" key="13">
    <source>
        <dbReference type="ARBA" id="ARBA00023211"/>
    </source>
</evidence>
<dbReference type="NCBIfam" id="TIGR01205">
    <property type="entry name" value="D_ala_D_alaTIGR"/>
    <property type="match status" value="1"/>
</dbReference>
<keyword evidence="7 18" id="KW-0479">Metal-binding</keyword>
<dbReference type="PROSITE" id="PS00844">
    <property type="entry name" value="DALA_DALA_LIGASE_2"/>
    <property type="match status" value="1"/>
</dbReference>
<dbReference type="InterPro" id="IPR011761">
    <property type="entry name" value="ATP-grasp"/>
</dbReference>
<dbReference type="InterPro" id="IPR005905">
    <property type="entry name" value="D_ala_D_ala"/>
</dbReference>
<dbReference type="GO" id="GO:0009252">
    <property type="term" value="P:peptidoglycan biosynthetic process"/>
    <property type="evidence" value="ECO:0007669"/>
    <property type="project" value="UniProtKB-UniRule"/>
</dbReference>
<dbReference type="GO" id="GO:0008716">
    <property type="term" value="F:D-alanine-D-alanine ligase activity"/>
    <property type="evidence" value="ECO:0007669"/>
    <property type="project" value="UniProtKB-UniRule"/>
</dbReference>
<dbReference type="SUPFAM" id="SSF56059">
    <property type="entry name" value="Glutathione synthetase ATP-binding domain-like"/>
    <property type="match status" value="1"/>
</dbReference>
<dbReference type="PROSITE" id="PS00843">
    <property type="entry name" value="DALA_DALA_LIGASE_1"/>
    <property type="match status" value="1"/>
</dbReference>
<dbReference type="PIRSF" id="PIRSF039102">
    <property type="entry name" value="Ddl/VanB"/>
    <property type="match status" value="1"/>
</dbReference>
<dbReference type="InParanoid" id="F2LW07"/>
<evidence type="ECO:0000259" key="20">
    <source>
        <dbReference type="PROSITE" id="PS50975"/>
    </source>
</evidence>
<evidence type="ECO:0000256" key="10">
    <source>
        <dbReference type="ARBA" id="ARBA00022842"/>
    </source>
</evidence>
<dbReference type="SUPFAM" id="SSF52440">
    <property type="entry name" value="PreATP-grasp domain"/>
    <property type="match status" value="1"/>
</dbReference>
<evidence type="ECO:0000313" key="22">
    <source>
        <dbReference type="Proteomes" id="UP000008139"/>
    </source>
</evidence>
<dbReference type="Pfam" id="PF07478">
    <property type="entry name" value="Dala_Dala_lig_C"/>
    <property type="match status" value="1"/>
</dbReference>
<comment type="pathway">
    <text evidence="16">Cell wall biogenesis; peptidoglycan biosynthesis.</text>
</comment>
<reference evidence="21 22" key="1">
    <citation type="journal article" date="2011" name="Stand. Genomic Sci.">
        <title>Complete genome sequence of the thermophilic sulfur-reducer Hippea maritima type strain (MH(2)).</title>
        <authorList>
            <person name="Huntemann M."/>
            <person name="Lu M."/>
            <person name="Nolan M."/>
            <person name="Lapidus A."/>
            <person name="Lucas S."/>
            <person name="Hammon N."/>
            <person name="Deshpande S."/>
            <person name="Cheng J.F."/>
            <person name="Tapia R."/>
            <person name="Han C."/>
            <person name="Goodwin L."/>
            <person name="Pitluck S."/>
            <person name="Liolios K."/>
            <person name="Pagani I."/>
            <person name="Ivanova N."/>
            <person name="Ovchinikova G."/>
            <person name="Pati A."/>
            <person name="Chen A."/>
            <person name="Palaniappan K."/>
            <person name="Land M."/>
            <person name="Hauser L."/>
            <person name="Jeffries C.D."/>
            <person name="Detter J.C."/>
            <person name="Brambilla E.M."/>
            <person name="Rohde M."/>
            <person name="Spring S."/>
            <person name="Goker M."/>
            <person name="Woyke T."/>
            <person name="Bristow J."/>
            <person name="Eisen J.A."/>
            <person name="Markowitz V."/>
            <person name="Hugenholtz P."/>
            <person name="Kyrpides N.C."/>
            <person name="Klenk H.P."/>
            <person name="Mavromatis K."/>
        </authorList>
    </citation>
    <scope>NUCLEOTIDE SEQUENCE [LARGE SCALE GENOMIC DNA]</scope>
    <source>
        <strain evidence="22">ATCC 700847 / DSM 10411 / MH2</strain>
    </source>
</reference>
<dbReference type="GO" id="GO:0046872">
    <property type="term" value="F:metal ion binding"/>
    <property type="evidence" value="ECO:0007669"/>
    <property type="project" value="UniProtKB-KW"/>
</dbReference>
<evidence type="ECO:0000256" key="3">
    <source>
        <dbReference type="ARBA" id="ARBA00010871"/>
    </source>
</evidence>
<evidence type="ECO:0000256" key="7">
    <source>
        <dbReference type="ARBA" id="ARBA00022723"/>
    </source>
</evidence>
<dbReference type="AlphaFoldDB" id="F2LW07"/>
<dbReference type="PROSITE" id="PS50975">
    <property type="entry name" value="ATP_GRASP"/>
    <property type="match status" value="1"/>
</dbReference>
<evidence type="ECO:0000256" key="11">
    <source>
        <dbReference type="ARBA" id="ARBA00022960"/>
    </source>
</evidence>
<name>F2LW07_HIPMA</name>
<protein>
    <recommendedName>
        <fullName evidence="4 16">D-alanine--D-alanine ligase</fullName>
        <ecNumber evidence="4 16">6.3.2.4</ecNumber>
    </recommendedName>
    <alternativeName>
        <fullName evidence="16">D-Ala-D-Ala ligase</fullName>
    </alternativeName>
    <alternativeName>
        <fullName evidence="16">D-alanylalanine synthetase</fullName>
    </alternativeName>
</protein>
<evidence type="ECO:0000256" key="15">
    <source>
        <dbReference type="ARBA" id="ARBA00047614"/>
    </source>
</evidence>
<dbReference type="GO" id="GO:0008360">
    <property type="term" value="P:regulation of cell shape"/>
    <property type="evidence" value="ECO:0007669"/>
    <property type="project" value="UniProtKB-KW"/>
</dbReference>
<comment type="subcellular location">
    <subcellularLocation>
        <location evidence="2 16">Cytoplasm</location>
    </subcellularLocation>
</comment>
<dbReference type="Gene3D" id="3.40.50.20">
    <property type="match status" value="1"/>
</dbReference>
<dbReference type="eggNOG" id="COG1181">
    <property type="taxonomic scope" value="Bacteria"/>
</dbReference>
<evidence type="ECO:0000256" key="19">
    <source>
        <dbReference type="PROSITE-ProRule" id="PRU00409"/>
    </source>
</evidence>
<dbReference type="Gene3D" id="3.30.470.20">
    <property type="entry name" value="ATP-grasp fold, B domain"/>
    <property type="match status" value="1"/>
</dbReference>
<keyword evidence="13 18" id="KW-0464">Manganese</keyword>
<evidence type="ECO:0000256" key="12">
    <source>
        <dbReference type="ARBA" id="ARBA00022984"/>
    </source>
</evidence>
<feature type="active site" evidence="17">
    <location>
        <position position="139"/>
    </location>
</feature>
<evidence type="ECO:0000256" key="2">
    <source>
        <dbReference type="ARBA" id="ARBA00004496"/>
    </source>
</evidence>
<evidence type="ECO:0000256" key="6">
    <source>
        <dbReference type="ARBA" id="ARBA00022598"/>
    </source>
</evidence>